<comment type="caution">
    <text evidence="3">The sequence shown here is derived from an EMBL/GenBank/DDBJ whole genome shotgun (WGS) entry which is preliminary data.</text>
</comment>
<evidence type="ECO:0000313" key="4">
    <source>
        <dbReference type="Proteomes" id="UP000297465"/>
    </source>
</evidence>
<feature type="coiled-coil region" evidence="1">
    <location>
        <begin position="40"/>
        <end position="90"/>
    </location>
</feature>
<evidence type="ECO:0000313" key="3">
    <source>
        <dbReference type="EMBL" id="TGL02372.1"/>
    </source>
</evidence>
<keyword evidence="2" id="KW-0472">Membrane</keyword>
<keyword evidence="4" id="KW-1185">Reference proteome</keyword>
<organism evidence="3 4">
    <name type="scientific">Leptospira montravelensis</name>
    <dbReference type="NCBI Taxonomy" id="2484961"/>
    <lineage>
        <taxon>Bacteria</taxon>
        <taxon>Pseudomonadati</taxon>
        <taxon>Spirochaetota</taxon>
        <taxon>Spirochaetia</taxon>
        <taxon>Leptospirales</taxon>
        <taxon>Leptospiraceae</taxon>
        <taxon>Leptospira</taxon>
    </lineage>
</organism>
<name>A0ABY2LQN8_9LEPT</name>
<reference evidence="4" key="1">
    <citation type="journal article" date="2019" name="PLoS Negl. Trop. Dis.">
        <title>Revisiting the worldwide diversity of Leptospira species in the environment.</title>
        <authorList>
            <person name="Vincent A.T."/>
            <person name="Schiettekatte O."/>
            <person name="Bourhy P."/>
            <person name="Veyrier F.J."/>
            <person name="Picardeau M."/>
        </authorList>
    </citation>
    <scope>NUCLEOTIDE SEQUENCE [LARGE SCALE GENOMIC DNA]</scope>
    <source>
        <strain evidence="4">201800278</strain>
    </source>
</reference>
<keyword evidence="1" id="KW-0175">Coiled coil</keyword>
<protein>
    <submittedName>
        <fullName evidence="3">Uncharacterized protein</fullName>
    </submittedName>
</protein>
<keyword evidence="2" id="KW-0812">Transmembrane</keyword>
<accession>A0ABY2LQN8</accession>
<keyword evidence="2" id="KW-1133">Transmembrane helix</keyword>
<dbReference type="RefSeq" id="WP_135574176.1">
    <property type="nucleotide sequence ID" value="NZ_RQFN01000026.1"/>
</dbReference>
<evidence type="ECO:0000256" key="1">
    <source>
        <dbReference type="SAM" id="Coils"/>
    </source>
</evidence>
<gene>
    <name evidence="3" type="ORF">EHQ31_09345</name>
</gene>
<sequence>MIELILSFLQKNQSILSAIFYISALCIFSFILQKIKNLAREATEKTIKNYEQTIKLSADETIKKTEASLRLDTEKNLEQHKREIELLFRDEDIRKNILQNTIIDANKK</sequence>
<evidence type="ECO:0000256" key="2">
    <source>
        <dbReference type="SAM" id="Phobius"/>
    </source>
</evidence>
<dbReference type="Proteomes" id="UP000297465">
    <property type="component" value="Unassembled WGS sequence"/>
</dbReference>
<proteinExistence type="predicted"/>
<feature type="transmembrane region" description="Helical" evidence="2">
    <location>
        <begin position="14"/>
        <end position="32"/>
    </location>
</feature>
<dbReference type="EMBL" id="RQFO01000014">
    <property type="protein sequence ID" value="TGL02372.1"/>
    <property type="molecule type" value="Genomic_DNA"/>
</dbReference>